<organism evidence="1 2">
    <name type="scientific">Papaver somniferum</name>
    <name type="common">Opium poppy</name>
    <dbReference type="NCBI Taxonomy" id="3469"/>
    <lineage>
        <taxon>Eukaryota</taxon>
        <taxon>Viridiplantae</taxon>
        <taxon>Streptophyta</taxon>
        <taxon>Embryophyta</taxon>
        <taxon>Tracheophyta</taxon>
        <taxon>Spermatophyta</taxon>
        <taxon>Magnoliopsida</taxon>
        <taxon>Ranunculales</taxon>
        <taxon>Papaveraceae</taxon>
        <taxon>Papaveroideae</taxon>
        <taxon>Papaver</taxon>
    </lineage>
</organism>
<gene>
    <name evidence="1" type="ORF">C5167_022392</name>
</gene>
<keyword evidence="2" id="KW-1185">Reference proteome</keyword>
<dbReference type="AlphaFoldDB" id="A0A4Y7JHU5"/>
<dbReference type="EMBL" id="CM010719">
    <property type="protein sequence ID" value="RZC60633.1"/>
    <property type="molecule type" value="Genomic_DNA"/>
</dbReference>
<sequence length="74" mass="8464">MRGNQIVSLPPRHFSMLSKQFHLIQKLERWIAALICKLRELHGRCSLGGGRCKGRKQCRHLHLKTAGVTDNKFG</sequence>
<name>A0A4Y7JHU5_PAPSO</name>
<dbReference type="Gramene" id="RZC60633">
    <property type="protein sequence ID" value="RZC60633"/>
    <property type="gene ID" value="C5167_022392"/>
</dbReference>
<dbReference type="Proteomes" id="UP000316621">
    <property type="component" value="Chromosome 5"/>
</dbReference>
<protein>
    <submittedName>
        <fullName evidence="1">Uncharacterized protein</fullName>
    </submittedName>
</protein>
<evidence type="ECO:0000313" key="2">
    <source>
        <dbReference type="Proteomes" id="UP000316621"/>
    </source>
</evidence>
<accession>A0A4Y7JHU5</accession>
<evidence type="ECO:0000313" key="1">
    <source>
        <dbReference type="EMBL" id="RZC60633.1"/>
    </source>
</evidence>
<reference evidence="1 2" key="1">
    <citation type="journal article" date="2018" name="Science">
        <title>The opium poppy genome and morphinan production.</title>
        <authorList>
            <person name="Guo L."/>
            <person name="Winzer T."/>
            <person name="Yang X."/>
            <person name="Li Y."/>
            <person name="Ning Z."/>
            <person name="He Z."/>
            <person name="Teodor R."/>
            <person name="Lu Y."/>
            <person name="Bowser T.A."/>
            <person name="Graham I.A."/>
            <person name="Ye K."/>
        </authorList>
    </citation>
    <scope>NUCLEOTIDE SEQUENCE [LARGE SCALE GENOMIC DNA]</scope>
    <source>
        <strain evidence="2">cv. HN1</strain>
        <tissue evidence="1">Leaves</tissue>
    </source>
</reference>
<proteinExistence type="predicted"/>